<reference evidence="3 4" key="1">
    <citation type="submission" date="2019-06" db="EMBL/GenBank/DDBJ databases">
        <title>New taxonomy in bacterial strain CC-CFT640, isolated from vineyard.</title>
        <authorList>
            <person name="Lin S.-Y."/>
            <person name="Tsai C.-F."/>
            <person name="Young C.-C."/>
        </authorList>
    </citation>
    <scope>NUCLEOTIDE SEQUENCE [LARGE SCALE GENOMIC DNA]</scope>
    <source>
        <strain evidence="3 4">CC-CFT640</strain>
    </source>
</reference>
<dbReference type="Proteomes" id="UP000321638">
    <property type="component" value="Unassembled WGS sequence"/>
</dbReference>
<dbReference type="OrthoDB" id="9787373at2"/>
<comment type="caution">
    <text evidence="3">The sequence shown here is derived from an EMBL/GenBank/DDBJ whole genome shotgun (WGS) entry which is preliminary data.</text>
</comment>
<comment type="subcellular location">
    <subcellularLocation>
        <location evidence="1">Cell envelope</location>
    </subcellularLocation>
</comment>
<dbReference type="RefSeq" id="WP_147852430.1">
    <property type="nucleotide sequence ID" value="NZ_VDUZ01000083.1"/>
</dbReference>
<dbReference type="GO" id="GO:0016829">
    <property type="term" value="F:lyase activity"/>
    <property type="evidence" value="ECO:0007669"/>
    <property type="project" value="InterPro"/>
</dbReference>
<protein>
    <recommendedName>
        <fullName evidence="2">Heparinase II/III-like C-terminal domain-containing protein</fullName>
    </recommendedName>
</protein>
<dbReference type="InterPro" id="IPR012480">
    <property type="entry name" value="Hepar_II_III_C"/>
</dbReference>
<proteinExistence type="predicted"/>
<dbReference type="EMBL" id="VDUZ01000083">
    <property type="protein sequence ID" value="TXL69428.1"/>
    <property type="molecule type" value="Genomic_DNA"/>
</dbReference>
<accession>A0A5C8P7W4</accession>
<name>A0A5C8P7W4_9HYPH</name>
<gene>
    <name evidence="3" type="ORF">FHP25_39005</name>
</gene>
<dbReference type="AlphaFoldDB" id="A0A5C8P7W4"/>
<evidence type="ECO:0000313" key="3">
    <source>
        <dbReference type="EMBL" id="TXL69428.1"/>
    </source>
</evidence>
<dbReference type="Gene3D" id="2.70.98.70">
    <property type="match status" value="1"/>
</dbReference>
<evidence type="ECO:0000256" key="1">
    <source>
        <dbReference type="ARBA" id="ARBA00004196"/>
    </source>
</evidence>
<dbReference type="Pfam" id="PF07940">
    <property type="entry name" value="Hepar_II_III_C"/>
    <property type="match status" value="1"/>
</dbReference>
<dbReference type="Gene3D" id="1.50.10.100">
    <property type="entry name" value="Chondroitin AC/alginate lyase"/>
    <property type="match status" value="1"/>
</dbReference>
<keyword evidence="4" id="KW-1185">Reference proteome</keyword>
<sequence length="569" mass="60311">MSKSAASSETPEGGAAAGIPVRQLGQAAREVWYRSPLYSLSLGGRPPAAFLAVAPDPWPGDAARAEALLSGRLMVAGRTANLAPDPWHRPGADPLWLAGLHAFDWLRDLRDHGGTDGARLALRGVEDWVAANRSWSPIAWRDDVLAARVVNWVRHYDFLAAEAPSDFTARFVDSLARQRRHLERRLGQAANGAHGLALLKAAIVLDAAFVRGDQNRERRLARTTTRLAAALPRIVLPDGTVADRNPQAQLAALRDLIDIRSVLVSAERPAPAALQDAIDRAAPMLRFLRHGDGGLALFNGADAGDPAAIDLVLARSGNGARAPADAPQGAFVRLAAGPALVLIDAGAPPGKGLDLETHAGTLSVEFSVGAERVFGNCGAYAGLSDDWRYMMRYTAAHATAIIADTNSSELIQGGGLEYPASNVHATRAEQDGATWLEASHDGYRSLFGVTHKRRLWLAADGADLRGEDMLVGSDGKPVKPAASGRKFAIRFHLHPDVKASLAQSGASALLRLPSGQGWKVRASGATMTLAESVWLGDGHRTRRTAQIALVGGLGPDGAKVKWAFTKVEG</sequence>
<dbReference type="InterPro" id="IPR008929">
    <property type="entry name" value="Chondroitin_lyas"/>
</dbReference>
<evidence type="ECO:0000259" key="2">
    <source>
        <dbReference type="Pfam" id="PF07940"/>
    </source>
</evidence>
<evidence type="ECO:0000313" key="4">
    <source>
        <dbReference type="Proteomes" id="UP000321638"/>
    </source>
</evidence>
<organism evidence="3 4">
    <name type="scientific">Vineibacter terrae</name>
    <dbReference type="NCBI Taxonomy" id="2586908"/>
    <lineage>
        <taxon>Bacteria</taxon>
        <taxon>Pseudomonadati</taxon>
        <taxon>Pseudomonadota</taxon>
        <taxon>Alphaproteobacteria</taxon>
        <taxon>Hyphomicrobiales</taxon>
        <taxon>Vineibacter</taxon>
    </lineage>
</organism>
<feature type="domain" description="Heparinase II/III-like C-terminal" evidence="2">
    <location>
        <begin position="321"/>
        <end position="562"/>
    </location>
</feature>
<dbReference type="GO" id="GO:0030313">
    <property type="term" value="C:cell envelope"/>
    <property type="evidence" value="ECO:0007669"/>
    <property type="project" value="UniProtKB-SubCell"/>
</dbReference>